<keyword evidence="15" id="KW-0812">Transmembrane</keyword>
<evidence type="ECO:0000256" key="2">
    <source>
        <dbReference type="ARBA" id="ARBA00004174"/>
    </source>
</evidence>
<evidence type="ECO:0000256" key="10">
    <source>
        <dbReference type="ARBA" id="ARBA00023004"/>
    </source>
</evidence>
<dbReference type="Proteomes" id="UP000291022">
    <property type="component" value="Unassembled WGS sequence"/>
</dbReference>
<evidence type="ECO:0000313" key="16">
    <source>
        <dbReference type="Ensembl" id="ENSUAMP00000012800.1"/>
    </source>
</evidence>
<dbReference type="PRINTS" id="PR01685">
    <property type="entry name" value="EP450ICYP2B"/>
</dbReference>
<evidence type="ECO:0000256" key="3">
    <source>
        <dbReference type="ARBA" id="ARBA00004406"/>
    </source>
</evidence>
<dbReference type="GeneTree" id="ENSGT00940000157162"/>
<comment type="similarity">
    <text evidence="4 14">Belongs to the cytochrome P450 family.</text>
</comment>
<evidence type="ECO:0000256" key="15">
    <source>
        <dbReference type="SAM" id="Phobius"/>
    </source>
</evidence>
<keyword evidence="12 15" id="KW-0472">Membrane</keyword>
<comment type="subcellular location">
    <subcellularLocation>
        <location evidence="3">Endoplasmic reticulum membrane</location>
        <topology evidence="3">Peripheral membrane protein</topology>
    </subcellularLocation>
    <subcellularLocation>
        <location evidence="2">Microsome membrane</location>
        <topology evidence="2">Peripheral membrane protein</topology>
    </subcellularLocation>
</comment>
<comment type="cofactor">
    <cofactor evidence="1 13">
        <name>heme</name>
        <dbReference type="ChEBI" id="CHEBI:30413"/>
    </cofactor>
</comment>
<dbReference type="Ensembl" id="ENSUAMT00000014369.1">
    <property type="protein sequence ID" value="ENSUAMP00000012800.1"/>
    <property type="gene ID" value="ENSUAMG00000010340.1"/>
</dbReference>
<dbReference type="GO" id="GO:0008390">
    <property type="term" value="F:testosterone 16-alpha-hydroxylase activity"/>
    <property type="evidence" value="ECO:0007669"/>
    <property type="project" value="Ensembl"/>
</dbReference>
<evidence type="ECO:0000256" key="11">
    <source>
        <dbReference type="ARBA" id="ARBA00023033"/>
    </source>
</evidence>
<keyword evidence="7" id="KW-0256">Endoplasmic reticulum</keyword>
<evidence type="ECO:0000256" key="14">
    <source>
        <dbReference type="RuleBase" id="RU000461"/>
    </source>
</evidence>
<evidence type="ECO:0000256" key="12">
    <source>
        <dbReference type="ARBA" id="ARBA00023136"/>
    </source>
</evidence>
<keyword evidence="17" id="KW-1185">Reference proteome</keyword>
<keyword evidence="11 14" id="KW-0503">Monooxygenase</keyword>
<dbReference type="PRINTS" id="PR00385">
    <property type="entry name" value="P450"/>
</dbReference>
<dbReference type="GO" id="GO:0008392">
    <property type="term" value="F:arachidonate epoxygenase activity"/>
    <property type="evidence" value="ECO:0007669"/>
    <property type="project" value="TreeGrafter"/>
</dbReference>
<protein>
    <submittedName>
        <fullName evidence="16">Cytochrome P450 family 2 subfamily B member 6</fullName>
    </submittedName>
</protein>
<dbReference type="STRING" id="9643.ENSUAMP00000012800"/>
<dbReference type="GO" id="GO:0101021">
    <property type="term" value="F:estrogen 2-hydroxylase activity"/>
    <property type="evidence" value="ECO:0007669"/>
    <property type="project" value="Ensembl"/>
</dbReference>
<dbReference type="Pfam" id="PF00067">
    <property type="entry name" value="p450"/>
    <property type="match status" value="2"/>
</dbReference>
<keyword evidence="15" id="KW-1133">Transmembrane helix</keyword>
<dbReference type="InterPro" id="IPR002401">
    <property type="entry name" value="Cyt_P450_E_grp-I"/>
</dbReference>
<keyword evidence="9 14" id="KW-0560">Oxidoreductase</keyword>
<dbReference type="GO" id="GO:0005789">
    <property type="term" value="C:endoplasmic reticulum membrane"/>
    <property type="evidence" value="ECO:0007669"/>
    <property type="project" value="UniProtKB-SubCell"/>
</dbReference>
<dbReference type="GO" id="GO:0042180">
    <property type="term" value="P:ketone metabolic process"/>
    <property type="evidence" value="ECO:0007669"/>
    <property type="project" value="Ensembl"/>
</dbReference>
<evidence type="ECO:0000256" key="4">
    <source>
        <dbReference type="ARBA" id="ARBA00010617"/>
    </source>
</evidence>
<dbReference type="GO" id="GO:0062184">
    <property type="term" value="F:testosterone 16-beta-hydroxylase activity"/>
    <property type="evidence" value="ECO:0007669"/>
    <property type="project" value="Ensembl"/>
</dbReference>
<gene>
    <name evidence="16" type="primary">CYP2B6</name>
</gene>
<evidence type="ECO:0000256" key="1">
    <source>
        <dbReference type="ARBA" id="ARBA00001971"/>
    </source>
</evidence>
<evidence type="ECO:0000313" key="17">
    <source>
        <dbReference type="Proteomes" id="UP000291022"/>
    </source>
</evidence>
<dbReference type="Gene3D" id="1.10.630.10">
    <property type="entry name" value="Cytochrome P450"/>
    <property type="match status" value="2"/>
</dbReference>
<dbReference type="GO" id="GO:0008202">
    <property type="term" value="P:steroid metabolic process"/>
    <property type="evidence" value="ECO:0007669"/>
    <property type="project" value="Ensembl"/>
</dbReference>
<evidence type="ECO:0000256" key="8">
    <source>
        <dbReference type="ARBA" id="ARBA00022848"/>
    </source>
</evidence>
<dbReference type="GO" id="GO:0042178">
    <property type="term" value="P:xenobiotic catabolic process"/>
    <property type="evidence" value="ECO:0007669"/>
    <property type="project" value="Ensembl"/>
</dbReference>
<evidence type="ECO:0000256" key="6">
    <source>
        <dbReference type="ARBA" id="ARBA00022723"/>
    </source>
</evidence>
<feature type="transmembrane region" description="Helical" evidence="15">
    <location>
        <begin position="279"/>
        <end position="306"/>
    </location>
</feature>
<proteinExistence type="inferred from homology"/>
<dbReference type="GO" id="GO:0005506">
    <property type="term" value="F:iron ion binding"/>
    <property type="evidence" value="ECO:0007669"/>
    <property type="project" value="InterPro"/>
</dbReference>
<dbReference type="PANTHER" id="PTHR24300:SF406">
    <property type="entry name" value="CYTOCHROME P450 2B6"/>
    <property type="match status" value="1"/>
</dbReference>
<dbReference type="GO" id="GO:0062187">
    <property type="term" value="F:anandamide 8,9 epoxidase activity"/>
    <property type="evidence" value="ECO:0007669"/>
    <property type="project" value="Ensembl"/>
</dbReference>
<feature type="binding site" description="axial binding residue" evidence="13">
    <location>
        <position position="378"/>
    </location>
    <ligand>
        <name>heme</name>
        <dbReference type="ChEBI" id="CHEBI:30413"/>
    </ligand>
    <ligandPart>
        <name>Fe</name>
        <dbReference type="ChEBI" id="CHEBI:18248"/>
    </ligandPart>
</feature>
<keyword evidence="5 13" id="KW-0349">Heme</keyword>
<dbReference type="InterPro" id="IPR008068">
    <property type="entry name" value="Cyt_P450_E_grp-I_CYP2B-like"/>
</dbReference>
<dbReference type="PROSITE" id="PS00086">
    <property type="entry name" value="CYTOCHROME_P450"/>
    <property type="match status" value="1"/>
</dbReference>
<evidence type="ECO:0000256" key="7">
    <source>
        <dbReference type="ARBA" id="ARBA00022824"/>
    </source>
</evidence>
<dbReference type="GO" id="GO:0062188">
    <property type="term" value="F:anandamide 11,12 epoxidase activity"/>
    <property type="evidence" value="ECO:0007669"/>
    <property type="project" value="Ensembl"/>
</dbReference>
<sequence length="436" mass="49759">MRDFGMGKRSVEERIQEEAQCLVEELRETQGALQDPTFFFHSMTANIICSIVFGKRFGYRDPEFLRLLDLFYQSFTLISSFSSQVFELFHNFLKYFPGTHRQVYKNLQEINAFIGRAVEKHRETLDPNSPQDFIDVYLIRMDKEKADPSSEFHQRNLIYTTLSLFFAGTETTGTTLRYGFLLLLKYPHVTERIHKEIDQVIGPHRLPCLDDRAKMPYTDAVIHEMQRFGDLLPIGVPHMVTKDTCFRGYLIPKVRSAGLPHLSCVAILGSLSLCTWPVFLFACLFICCVLFVLVLSLGPSCFYFCFLRGGLRKGMAVSFDLVTLPQGTEVFPILHSALYDPHYFEKPDAFNPNHFLDANGALKKNEAFIPFSIGKRICLGESIARMELFLFFTTILQNFSVASPVAPEDIDLTPRESGVGRVPPVYQIRFLARGGC</sequence>
<evidence type="ECO:0000256" key="5">
    <source>
        <dbReference type="ARBA" id="ARBA00022617"/>
    </source>
</evidence>
<keyword evidence="10 13" id="KW-0408">Iron</keyword>
<accession>A0A452R3G8</accession>
<evidence type="ECO:0000256" key="9">
    <source>
        <dbReference type="ARBA" id="ARBA00023002"/>
    </source>
</evidence>
<dbReference type="InterPro" id="IPR050182">
    <property type="entry name" value="Cytochrome_P450_fam2"/>
</dbReference>
<dbReference type="GO" id="GO:0062189">
    <property type="term" value="F:anandamide 14,15 epoxidase activity"/>
    <property type="evidence" value="ECO:0007669"/>
    <property type="project" value="Ensembl"/>
</dbReference>
<dbReference type="GO" id="GO:0020037">
    <property type="term" value="F:heme binding"/>
    <property type="evidence" value="ECO:0007669"/>
    <property type="project" value="Ensembl"/>
</dbReference>
<keyword evidence="6 13" id="KW-0479">Metal-binding</keyword>
<dbReference type="AlphaFoldDB" id="A0A452R3G8"/>
<dbReference type="PRINTS" id="PR00463">
    <property type="entry name" value="EP450I"/>
</dbReference>
<dbReference type="InterPro" id="IPR001128">
    <property type="entry name" value="Cyt_P450"/>
</dbReference>
<dbReference type="SUPFAM" id="SSF48264">
    <property type="entry name" value="Cytochrome P450"/>
    <property type="match status" value="2"/>
</dbReference>
<name>A0A452R3G8_URSAM</name>
<reference evidence="17" key="1">
    <citation type="submission" date="2016-06" db="EMBL/GenBank/DDBJ databases">
        <title>De novo assembly and RNA-Seq shows season-dependent expression and editing in black bear kidneys.</title>
        <authorList>
            <person name="Korstanje R."/>
            <person name="Srivastava A."/>
            <person name="Sarsani V.K."/>
            <person name="Sheehan S.M."/>
            <person name="Seger R.L."/>
            <person name="Barter M.E."/>
            <person name="Lindqvist C."/>
            <person name="Brody L.C."/>
            <person name="Mullikin J.C."/>
        </authorList>
    </citation>
    <scope>NUCLEOTIDE SEQUENCE [LARGE SCALE GENOMIC DNA]</scope>
</reference>
<keyword evidence="8" id="KW-0492">Microsome</keyword>
<dbReference type="GO" id="GO:0019373">
    <property type="term" value="P:epoxygenase P450 pathway"/>
    <property type="evidence" value="ECO:0007669"/>
    <property type="project" value="TreeGrafter"/>
</dbReference>
<dbReference type="FunFam" id="1.10.630.10:FF:000238">
    <property type="entry name" value="Cytochrome P450 2A6"/>
    <property type="match status" value="1"/>
</dbReference>
<evidence type="ECO:0000256" key="13">
    <source>
        <dbReference type="PIRSR" id="PIRSR602401-1"/>
    </source>
</evidence>
<reference evidence="16" key="3">
    <citation type="submission" date="2025-09" db="UniProtKB">
        <authorList>
            <consortium name="Ensembl"/>
        </authorList>
    </citation>
    <scope>IDENTIFICATION</scope>
</reference>
<dbReference type="PANTHER" id="PTHR24300">
    <property type="entry name" value="CYTOCHROME P450 508A4-RELATED"/>
    <property type="match status" value="1"/>
</dbReference>
<reference evidence="16" key="2">
    <citation type="submission" date="2025-08" db="UniProtKB">
        <authorList>
            <consortium name="Ensembl"/>
        </authorList>
    </citation>
    <scope>IDENTIFICATION</scope>
</reference>
<dbReference type="InterPro" id="IPR036396">
    <property type="entry name" value="Cyt_P450_sf"/>
</dbReference>
<organism evidence="16 17">
    <name type="scientific">Ursus americanus</name>
    <name type="common">American black bear</name>
    <name type="synonym">Euarctos americanus</name>
    <dbReference type="NCBI Taxonomy" id="9643"/>
    <lineage>
        <taxon>Eukaryota</taxon>
        <taxon>Metazoa</taxon>
        <taxon>Chordata</taxon>
        <taxon>Craniata</taxon>
        <taxon>Vertebrata</taxon>
        <taxon>Euteleostomi</taxon>
        <taxon>Mammalia</taxon>
        <taxon>Eutheria</taxon>
        <taxon>Laurasiatheria</taxon>
        <taxon>Carnivora</taxon>
        <taxon>Caniformia</taxon>
        <taxon>Ursidae</taxon>
        <taxon>Ursus</taxon>
    </lineage>
</organism>
<dbReference type="InterPro" id="IPR017972">
    <property type="entry name" value="Cyt_P450_CS"/>
</dbReference>